<keyword evidence="2" id="KW-0813">Transport</keyword>
<dbReference type="InterPro" id="IPR027417">
    <property type="entry name" value="P-loop_NTPase"/>
</dbReference>
<dbReference type="InterPro" id="IPR003439">
    <property type="entry name" value="ABC_transporter-like_ATP-bd"/>
</dbReference>
<gene>
    <name evidence="9" type="ORF">SAMN04489867_0232</name>
</gene>
<dbReference type="Gene3D" id="3.40.50.300">
    <property type="entry name" value="P-loop containing nucleotide triphosphate hydrolases"/>
    <property type="match status" value="1"/>
</dbReference>
<evidence type="ECO:0000259" key="8">
    <source>
        <dbReference type="PROSITE" id="PS50893"/>
    </source>
</evidence>
<dbReference type="InterPro" id="IPR017871">
    <property type="entry name" value="ABC_transporter-like_CS"/>
</dbReference>
<evidence type="ECO:0000256" key="6">
    <source>
        <dbReference type="ARBA" id="ARBA00047624"/>
    </source>
</evidence>
<dbReference type="GO" id="GO:0015426">
    <property type="term" value="F:ATPase-coupled polar amino acid-transporter activity"/>
    <property type="evidence" value="ECO:0007669"/>
    <property type="project" value="UniProtKB-EC"/>
</dbReference>
<dbReference type="SMART" id="SM00382">
    <property type="entry name" value="AAA"/>
    <property type="match status" value="1"/>
</dbReference>
<proteinExistence type="inferred from homology"/>
<dbReference type="AlphaFoldDB" id="A0A1H0L9D0"/>
<comment type="similarity">
    <text evidence="1">Belongs to the ABC transporter superfamily.</text>
</comment>
<evidence type="ECO:0000256" key="4">
    <source>
        <dbReference type="ARBA" id="ARBA00022840"/>
    </source>
</evidence>
<keyword evidence="10" id="KW-1185">Reference proteome</keyword>
<comment type="catalytic activity">
    <reaction evidence="6">
        <text>a polar amino acid(out) + ATP + H2O = a polar amino acid(in) + ADP + phosphate + H(+)</text>
        <dbReference type="Rhea" id="RHEA:14673"/>
        <dbReference type="ChEBI" id="CHEBI:15377"/>
        <dbReference type="ChEBI" id="CHEBI:15378"/>
        <dbReference type="ChEBI" id="CHEBI:30616"/>
        <dbReference type="ChEBI" id="CHEBI:43474"/>
        <dbReference type="ChEBI" id="CHEBI:62031"/>
        <dbReference type="ChEBI" id="CHEBI:456216"/>
        <dbReference type="EC" id="7.4.2.1"/>
    </reaction>
    <physiologicalReaction direction="left-to-right" evidence="6">
        <dbReference type="Rhea" id="RHEA:14674"/>
    </physiologicalReaction>
</comment>
<evidence type="ECO:0000256" key="2">
    <source>
        <dbReference type="ARBA" id="ARBA00022448"/>
    </source>
</evidence>
<evidence type="ECO:0000313" key="9">
    <source>
        <dbReference type="EMBL" id="SDO64834.1"/>
    </source>
</evidence>
<dbReference type="Pfam" id="PF00005">
    <property type="entry name" value="ABC_tran"/>
    <property type="match status" value="1"/>
</dbReference>
<protein>
    <recommendedName>
        <fullName evidence="5">ABC-type polar-amino-acid transporter</fullName>
        <ecNumber evidence="5">7.4.2.1</ecNumber>
    </recommendedName>
</protein>
<dbReference type="SUPFAM" id="SSF52540">
    <property type="entry name" value="P-loop containing nucleoside triphosphate hydrolases"/>
    <property type="match status" value="1"/>
</dbReference>
<evidence type="ECO:0000313" key="10">
    <source>
        <dbReference type="Proteomes" id="UP000199077"/>
    </source>
</evidence>
<dbReference type="PANTHER" id="PTHR43166">
    <property type="entry name" value="AMINO ACID IMPORT ATP-BINDING PROTEIN"/>
    <property type="match status" value="1"/>
</dbReference>
<name>A0A1H0L9D0_9MICO</name>
<feature type="compositionally biased region" description="Basic and acidic residues" evidence="7">
    <location>
        <begin position="267"/>
        <end position="280"/>
    </location>
</feature>
<dbReference type="STRING" id="443156.SAMN04489867_0232"/>
<sequence>MSTQTSTDTKQSDRSDTPLVHAVNVTKAFHGNEVLKGIDMDVHTGEVVCLLGPSGSGKTTFLRCINQLETIDGGRIWVDGDLMGYEDRSGTLHRLNDKRIAAQRREIGMVFQRFNLFPHLTALENIMEAPVQVKGEKKKAVRGRAMELLAQVGLKDKPNAYPAQLSGGQQQRVAIARALAMQPKLMLFDEPTSALDPELVGEVLKVMRQLAQDGMTMIVVTHEMGFARDVADRVVFMDGGVVVEQGPPGEVISNPQHERTRSFLRRMRQEEEAHQQAREEALDEGVLGDLTSSDRPADAEGPADSDRSTGGAG</sequence>
<dbReference type="EMBL" id="LT629711">
    <property type="protein sequence ID" value="SDO64834.1"/>
    <property type="molecule type" value="Genomic_DNA"/>
</dbReference>
<dbReference type="PROSITE" id="PS00211">
    <property type="entry name" value="ABC_TRANSPORTER_1"/>
    <property type="match status" value="1"/>
</dbReference>
<evidence type="ECO:0000256" key="3">
    <source>
        <dbReference type="ARBA" id="ARBA00022741"/>
    </source>
</evidence>
<accession>A0A1H0L9D0</accession>
<dbReference type="InterPro" id="IPR003593">
    <property type="entry name" value="AAA+_ATPase"/>
</dbReference>
<dbReference type="RefSeq" id="WP_091780374.1">
    <property type="nucleotide sequence ID" value="NZ_LT629711.1"/>
</dbReference>
<dbReference type="InterPro" id="IPR050086">
    <property type="entry name" value="MetN_ABC_transporter-like"/>
</dbReference>
<dbReference type="CDD" id="cd03262">
    <property type="entry name" value="ABC_HisP_GlnQ"/>
    <property type="match status" value="1"/>
</dbReference>
<evidence type="ECO:0000256" key="1">
    <source>
        <dbReference type="ARBA" id="ARBA00005417"/>
    </source>
</evidence>
<dbReference type="GO" id="GO:0016887">
    <property type="term" value="F:ATP hydrolysis activity"/>
    <property type="evidence" value="ECO:0007669"/>
    <property type="project" value="InterPro"/>
</dbReference>
<keyword evidence="3" id="KW-0547">Nucleotide-binding</keyword>
<dbReference type="GO" id="GO:0005524">
    <property type="term" value="F:ATP binding"/>
    <property type="evidence" value="ECO:0007669"/>
    <property type="project" value="UniProtKB-KW"/>
</dbReference>
<dbReference type="FunFam" id="3.40.50.300:FF:000020">
    <property type="entry name" value="Amino acid ABC transporter ATP-binding component"/>
    <property type="match status" value="1"/>
</dbReference>
<feature type="domain" description="ABC transporter" evidence="8">
    <location>
        <begin position="20"/>
        <end position="264"/>
    </location>
</feature>
<keyword evidence="4 9" id="KW-0067">ATP-binding</keyword>
<dbReference type="PANTHER" id="PTHR43166:SF4">
    <property type="entry name" value="PHOSPHONATES IMPORT ATP-BINDING PROTEIN PHNC"/>
    <property type="match status" value="1"/>
</dbReference>
<evidence type="ECO:0000256" key="7">
    <source>
        <dbReference type="SAM" id="MobiDB-lite"/>
    </source>
</evidence>
<reference evidence="10" key="1">
    <citation type="submission" date="2016-10" db="EMBL/GenBank/DDBJ databases">
        <authorList>
            <person name="Varghese N."/>
            <person name="Submissions S."/>
        </authorList>
    </citation>
    <scope>NUCLEOTIDE SEQUENCE [LARGE SCALE GENOMIC DNA]</scope>
    <source>
        <strain evidence="10">DSM 22329</strain>
    </source>
</reference>
<dbReference type="EC" id="7.4.2.1" evidence="5"/>
<evidence type="ECO:0000256" key="5">
    <source>
        <dbReference type="ARBA" id="ARBA00038850"/>
    </source>
</evidence>
<dbReference type="Proteomes" id="UP000199077">
    <property type="component" value="Chromosome I"/>
</dbReference>
<organism evidence="9 10">
    <name type="scientific">Pedococcus dokdonensis</name>
    <dbReference type="NCBI Taxonomy" id="443156"/>
    <lineage>
        <taxon>Bacteria</taxon>
        <taxon>Bacillati</taxon>
        <taxon>Actinomycetota</taxon>
        <taxon>Actinomycetes</taxon>
        <taxon>Micrococcales</taxon>
        <taxon>Intrasporangiaceae</taxon>
        <taxon>Pedococcus</taxon>
    </lineage>
</organism>
<dbReference type="PROSITE" id="PS50893">
    <property type="entry name" value="ABC_TRANSPORTER_2"/>
    <property type="match status" value="1"/>
</dbReference>
<feature type="region of interest" description="Disordered" evidence="7">
    <location>
        <begin position="267"/>
        <end position="313"/>
    </location>
</feature>
<dbReference type="OrthoDB" id="9802264at2"/>